<feature type="compositionally biased region" description="Low complexity" evidence="1">
    <location>
        <begin position="281"/>
        <end position="290"/>
    </location>
</feature>
<feature type="compositionally biased region" description="Basic residues" evidence="1">
    <location>
        <begin position="256"/>
        <end position="270"/>
    </location>
</feature>
<dbReference type="SMART" id="SM00355">
    <property type="entry name" value="ZnF_C2H2"/>
    <property type="match status" value="2"/>
</dbReference>
<dbReference type="AlphaFoldDB" id="A0A8H6XP58"/>
<protein>
    <recommendedName>
        <fullName evidence="2">C2H2-type domain-containing protein</fullName>
    </recommendedName>
</protein>
<dbReference type="PANTHER" id="PTHR21354">
    <property type="entry name" value="ZINC FINGER PROTEIN 511"/>
    <property type="match status" value="1"/>
</dbReference>
<feature type="compositionally biased region" description="Low complexity" evidence="1">
    <location>
        <begin position="10"/>
        <end position="26"/>
    </location>
</feature>
<feature type="compositionally biased region" description="Polar residues" evidence="1">
    <location>
        <begin position="177"/>
        <end position="187"/>
    </location>
</feature>
<evidence type="ECO:0000313" key="4">
    <source>
        <dbReference type="Proteomes" id="UP000620124"/>
    </source>
</evidence>
<name>A0A8H6XP58_9AGAR</name>
<reference evidence="3" key="1">
    <citation type="submission" date="2020-05" db="EMBL/GenBank/DDBJ databases">
        <title>Mycena genomes resolve the evolution of fungal bioluminescence.</title>
        <authorList>
            <person name="Tsai I.J."/>
        </authorList>
    </citation>
    <scope>NUCLEOTIDE SEQUENCE</scope>
    <source>
        <strain evidence="3">CCC161011</strain>
    </source>
</reference>
<evidence type="ECO:0000259" key="2">
    <source>
        <dbReference type="PROSITE" id="PS00028"/>
    </source>
</evidence>
<proteinExistence type="predicted"/>
<evidence type="ECO:0000256" key="1">
    <source>
        <dbReference type="SAM" id="MobiDB-lite"/>
    </source>
</evidence>
<dbReference type="PROSITE" id="PS00028">
    <property type="entry name" value="ZINC_FINGER_C2H2_1"/>
    <property type="match status" value="1"/>
</dbReference>
<sequence length="357" mass="38107">MSFKRHRAQSEASSSSSTSVTTEPTSKAQRTTEAVASSAILCTLPPTCNHHPTPIANSKDLEAHYATYHAHVCEEEGCHCVFPDARLLEIHQTECHDPLAAVRKDRGEKIFACHLATCNKMFLTPKARRLHLIQGHGYPKEYFFAVTNKGVGGLLKRWGDGASLVRGQWKPREPSAASETPQPQSPSVLIEEDDDDEEDDAATPNHTSQRLPPTNGGGVDSLTDSLNALSLVPPTIRFGRGGKNGGFSNEQQARGGRSHHRGRGGGHGHRNDHDEMDVDVVPRGNPNANGRGRGRGGAVANGNADTSGHGQWNGRGGAPGPAPSNAPSDPNVLAYVPRGVRARGMLHVRGGTRGRGV</sequence>
<feature type="domain" description="C2H2-type" evidence="2">
    <location>
        <begin position="113"/>
        <end position="136"/>
    </location>
</feature>
<keyword evidence="4" id="KW-1185">Reference proteome</keyword>
<feature type="compositionally biased region" description="Acidic residues" evidence="1">
    <location>
        <begin position="190"/>
        <end position="201"/>
    </location>
</feature>
<feature type="region of interest" description="Disordered" evidence="1">
    <location>
        <begin position="169"/>
        <end position="331"/>
    </location>
</feature>
<dbReference type="EMBL" id="JACAZI010000013">
    <property type="protein sequence ID" value="KAF7345360.1"/>
    <property type="molecule type" value="Genomic_DNA"/>
</dbReference>
<feature type="region of interest" description="Disordered" evidence="1">
    <location>
        <begin position="1"/>
        <end position="32"/>
    </location>
</feature>
<organism evidence="3 4">
    <name type="scientific">Mycena venus</name>
    <dbReference type="NCBI Taxonomy" id="2733690"/>
    <lineage>
        <taxon>Eukaryota</taxon>
        <taxon>Fungi</taxon>
        <taxon>Dikarya</taxon>
        <taxon>Basidiomycota</taxon>
        <taxon>Agaricomycotina</taxon>
        <taxon>Agaricomycetes</taxon>
        <taxon>Agaricomycetidae</taxon>
        <taxon>Agaricales</taxon>
        <taxon>Marasmiineae</taxon>
        <taxon>Mycenaceae</taxon>
        <taxon>Mycena</taxon>
    </lineage>
</organism>
<evidence type="ECO:0000313" key="3">
    <source>
        <dbReference type="EMBL" id="KAF7345360.1"/>
    </source>
</evidence>
<dbReference type="OrthoDB" id="18440at2759"/>
<dbReference type="PANTHER" id="PTHR21354:SF0">
    <property type="entry name" value="ZINC FINGER PROTEIN 511"/>
    <property type="match status" value="1"/>
</dbReference>
<comment type="caution">
    <text evidence="3">The sequence shown here is derived from an EMBL/GenBank/DDBJ whole genome shotgun (WGS) entry which is preliminary data.</text>
</comment>
<dbReference type="Proteomes" id="UP000620124">
    <property type="component" value="Unassembled WGS sequence"/>
</dbReference>
<dbReference type="InterPro" id="IPR013087">
    <property type="entry name" value="Znf_C2H2_type"/>
</dbReference>
<dbReference type="InterPro" id="IPR039258">
    <property type="entry name" value="ZNF511"/>
</dbReference>
<accession>A0A8H6XP58</accession>
<gene>
    <name evidence="3" type="ORF">MVEN_01553900</name>
</gene>